<accession>A0A9P6VVC5</accession>
<evidence type="ECO:0000313" key="20">
    <source>
        <dbReference type="Proteomes" id="UP000750334"/>
    </source>
</evidence>
<dbReference type="EC" id="3.6.4.12" evidence="4"/>
<keyword evidence="9" id="KW-0378">Hydrolase</keyword>
<dbReference type="CDD" id="cd00873">
    <property type="entry name" value="KU80"/>
    <property type="match status" value="1"/>
</dbReference>
<evidence type="ECO:0000256" key="5">
    <source>
        <dbReference type="ARBA" id="ARBA00021792"/>
    </source>
</evidence>
<dbReference type="Pfam" id="PF03731">
    <property type="entry name" value="Ku_N"/>
    <property type="match status" value="1"/>
</dbReference>
<dbReference type="AlphaFoldDB" id="A0A9P6VVC5"/>
<evidence type="ECO:0000256" key="8">
    <source>
        <dbReference type="ARBA" id="ARBA00022763"/>
    </source>
</evidence>
<keyword evidence="8" id="KW-0227">DNA damage</keyword>
<dbReference type="GO" id="GO:0003678">
    <property type="term" value="F:DNA helicase activity"/>
    <property type="evidence" value="ECO:0007669"/>
    <property type="project" value="UniProtKB-EC"/>
</dbReference>
<dbReference type="Proteomes" id="UP000750334">
    <property type="component" value="Unassembled WGS sequence"/>
</dbReference>
<keyword evidence="20" id="KW-1185">Reference proteome</keyword>
<evidence type="ECO:0000256" key="16">
    <source>
        <dbReference type="ARBA" id="ARBA00023242"/>
    </source>
</evidence>
<evidence type="ECO:0000256" key="15">
    <source>
        <dbReference type="ARBA" id="ARBA00023204"/>
    </source>
</evidence>
<dbReference type="EMBL" id="PUHR01000317">
    <property type="protein sequence ID" value="KAG0654884.1"/>
    <property type="molecule type" value="Genomic_DNA"/>
</dbReference>
<proteinExistence type="inferred from homology"/>
<gene>
    <name evidence="19" type="primary">KU80</name>
    <name evidence="19" type="ORF">C6P45_003223</name>
</gene>
<dbReference type="PANTHER" id="PTHR12604">
    <property type="entry name" value="KU AUTOANTIGEN DNA HELICASE"/>
    <property type="match status" value="1"/>
</dbReference>
<keyword evidence="11" id="KW-0067">ATP-binding</keyword>
<dbReference type="GO" id="GO:0003684">
    <property type="term" value="F:damaged DNA binding"/>
    <property type="evidence" value="ECO:0007669"/>
    <property type="project" value="InterPro"/>
</dbReference>
<keyword evidence="10 19" id="KW-0347">Helicase</keyword>
<dbReference type="OrthoDB" id="30826at2759"/>
<evidence type="ECO:0000256" key="2">
    <source>
        <dbReference type="ARBA" id="ARBA00004574"/>
    </source>
</evidence>
<sequence>MTAECTSFLVDVSQRMIETEKIPPILEYLEYTLLEKYEKGRKTDWINCYLNNLPRTEDTKDVEGVIELQTLSAPLEASDVIRIIKTIASLKSENVTSTDDFNTIEQCLILASLEIKKKFNKRSMIRQIMCFTDDLESINLNDSEIDEILDEYQGRFILVDCRSIDQIKEDDTNGVTGDDNSWFRLIKKRKGSFMVHISELTDTINSPIPSTVKPVRVFAGQLRLGADTYNIINQDDSISNDNITDPNCLCINVEGYPATKSVSSSHRKLMQEIKNEDGTIRYETPSSVVEYEIYPNPDSSVKTENLDDKKVKGVPVSKKGVTKAYRYGSDYITIPAMIANQFYYHSTPGLDIRGFMDEKDLPRRYLNSESVFILADTRVGNTGDIVGFSALVDSLISSKKVAICRYVQKTNSDIQMVVLIPLIISTENLKAVTNNDTIDPNSKGVRTLILNRLPFAEDERMTTTKRKMIPTIKNESGKVKKEEEGIDVEERLKQIDDLMSEFVDSMSLNDKPDTPPQLYYEHVDETPKVSSLPLPTRQTRSIYNSEDPLRMAAIGPFSNKQLLINAFNQINILEQNDISEFIPPNLSKSLQKKINPLDNGPRQINNDIEGLVSLLGIKKIEETKIKSDIQATADAVADFVSTEQAPPLDDILARGRRD</sequence>
<dbReference type="Gene3D" id="3.40.50.410">
    <property type="entry name" value="von Willebrand factor, type A domain"/>
    <property type="match status" value="1"/>
</dbReference>
<keyword evidence="6" id="KW-0158">Chromosome</keyword>
<evidence type="ECO:0000256" key="6">
    <source>
        <dbReference type="ARBA" id="ARBA00022454"/>
    </source>
</evidence>
<organism evidence="19 20">
    <name type="scientific">Maudiozyma exigua</name>
    <name type="common">Yeast</name>
    <name type="synonym">Kazachstania exigua</name>
    <dbReference type="NCBI Taxonomy" id="34358"/>
    <lineage>
        <taxon>Eukaryota</taxon>
        <taxon>Fungi</taxon>
        <taxon>Dikarya</taxon>
        <taxon>Ascomycota</taxon>
        <taxon>Saccharomycotina</taxon>
        <taxon>Saccharomycetes</taxon>
        <taxon>Saccharomycetales</taxon>
        <taxon>Saccharomycetaceae</taxon>
        <taxon>Maudiozyma</taxon>
    </lineage>
</organism>
<keyword evidence="12" id="KW-0779">Telomere</keyword>
<dbReference type="Pfam" id="PF02735">
    <property type="entry name" value="Ku"/>
    <property type="match status" value="1"/>
</dbReference>
<comment type="caution">
    <text evidence="19">The sequence shown here is derived from an EMBL/GenBank/DDBJ whole genome shotgun (WGS) entry which is preliminary data.</text>
</comment>
<evidence type="ECO:0000256" key="11">
    <source>
        <dbReference type="ARBA" id="ARBA00022840"/>
    </source>
</evidence>
<name>A0A9P6VVC5_MAUEX</name>
<dbReference type="InterPro" id="IPR005161">
    <property type="entry name" value="Ku_N"/>
</dbReference>
<dbReference type="PANTHER" id="PTHR12604:SF4">
    <property type="entry name" value="X-RAY REPAIR CROSS-COMPLEMENTING PROTEIN 5"/>
    <property type="match status" value="1"/>
</dbReference>
<dbReference type="GO" id="GO:0005524">
    <property type="term" value="F:ATP binding"/>
    <property type="evidence" value="ECO:0007669"/>
    <property type="project" value="UniProtKB-KW"/>
</dbReference>
<keyword evidence="15" id="KW-0234">DNA repair</keyword>
<evidence type="ECO:0000256" key="17">
    <source>
        <dbReference type="ARBA" id="ARBA00031847"/>
    </source>
</evidence>
<dbReference type="GO" id="GO:0000723">
    <property type="term" value="P:telomere maintenance"/>
    <property type="evidence" value="ECO:0007669"/>
    <property type="project" value="InterPro"/>
</dbReference>
<evidence type="ECO:0000256" key="9">
    <source>
        <dbReference type="ARBA" id="ARBA00022801"/>
    </source>
</evidence>
<evidence type="ECO:0000256" key="3">
    <source>
        <dbReference type="ARBA" id="ARBA00007726"/>
    </source>
</evidence>
<dbReference type="InterPro" id="IPR016194">
    <property type="entry name" value="SPOC-like_C_dom_sf"/>
</dbReference>
<evidence type="ECO:0000256" key="10">
    <source>
        <dbReference type="ARBA" id="ARBA00022806"/>
    </source>
</evidence>
<dbReference type="SUPFAM" id="SSF53300">
    <property type="entry name" value="vWA-like"/>
    <property type="match status" value="1"/>
</dbReference>
<dbReference type="GO" id="GO:0042162">
    <property type="term" value="F:telomeric DNA binding"/>
    <property type="evidence" value="ECO:0007669"/>
    <property type="project" value="InterPro"/>
</dbReference>
<comment type="subcellular location">
    <subcellularLocation>
        <location evidence="2">Chromosome</location>
        <location evidence="2">Telomere</location>
    </subcellularLocation>
    <subcellularLocation>
        <location evidence="1">Nucleus</location>
    </subcellularLocation>
</comment>
<comment type="similarity">
    <text evidence="3">Belongs to the ku80 family.</text>
</comment>
<keyword evidence="14" id="KW-0233">DNA recombination</keyword>
<dbReference type="GO" id="GO:0000781">
    <property type="term" value="C:chromosome, telomeric region"/>
    <property type="evidence" value="ECO:0007669"/>
    <property type="project" value="UniProtKB-SubCell"/>
</dbReference>
<dbReference type="InterPro" id="IPR036465">
    <property type="entry name" value="vWFA_dom_sf"/>
</dbReference>
<evidence type="ECO:0000256" key="4">
    <source>
        <dbReference type="ARBA" id="ARBA00012551"/>
    </source>
</evidence>
<dbReference type="SMART" id="SM00559">
    <property type="entry name" value="Ku78"/>
    <property type="match status" value="1"/>
</dbReference>
<dbReference type="Gene3D" id="2.40.290.10">
    <property type="match status" value="1"/>
</dbReference>
<dbReference type="SUPFAM" id="SSF100939">
    <property type="entry name" value="SPOC domain-like"/>
    <property type="match status" value="1"/>
</dbReference>
<reference evidence="19 20" key="1">
    <citation type="submission" date="2020-11" db="EMBL/GenBank/DDBJ databases">
        <title>Kefir isolates.</title>
        <authorList>
            <person name="Marcisauskas S."/>
            <person name="Kim Y."/>
            <person name="Blasche S."/>
        </authorList>
    </citation>
    <scope>NUCLEOTIDE SEQUENCE [LARGE SCALE GENOMIC DNA]</scope>
    <source>
        <strain evidence="19 20">OG2</strain>
    </source>
</reference>
<evidence type="ECO:0000259" key="18">
    <source>
        <dbReference type="SMART" id="SM00559"/>
    </source>
</evidence>
<feature type="domain" description="Ku" evidence="18">
    <location>
        <begin position="313"/>
        <end position="471"/>
    </location>
</feature>
<dbReference type="InterPro" id="IPR006164">
    <property type="entry name" value="DNA_bd_Ku70/Ku80"/>
</dbReference>
<evidence type="ECO:0000313" key="19">
    <source>
        <dbReference type="EMBL" id="KAG0654884.1"/>
    </source>
</evidence>
<dbReference type="GO" id="GO:0006310">
    <property type="term" value="P:DNA recombination"/>
    <property type="evidence" value="ECO:0007669"/>
    <property type="project" value="UniProtKB-KW"/>
</dbReference>
<keyword evidence="16" id="KW-0539">Nucleus</keyword>
<keyword evidence="13" id="KW-0238">DNA-binding</keyword>
<dbReference type="GO" id="GO:0043564">
    <property type="term" value="C:Ku70:Ku80 complex"/>
    <property type="evidence" value="ECO:0007669"/>
    <property type="project" value="InterPro"/>
</dbReference>
<dbReference type="GO" id="GO:0006303">
    <property type="term" value="P:double-strand break repair via nonhomologous end joining"/>
    <property type="evidence" value="ECO:0007669"/>
    <property type="project" value="InterPro"/>
</dbReference>
<evidence type="ECO:0000256" key="14">
    <source>
        <dbReference type="ARBA" id="ARBA00023172"/>
    </source>
</evidence>
<evidence type="ECO:0000256" key="13">
    <source>
        <dbReference type="ARBA" id="ARBA00023125"/>
    </source>
</evidence>
<dbReference type="InterPro" id="IPR024193">
    <property type="entry name" value="Ku80"/>
</dbReference>
<evidence type="ECO:0000256" key="7">
    <source>
        <dbReference type="ARBA" id="ARBA00022741"/>
    </source>
</evidence>
<evidence type="ECO:0000256" key="1">
    <source>
        <dbReference type="ARBA" id="ARBA00004123"/>
    </source>
</evidence>
<keyword evidence="7" id="KW-0547">Nucleotide-binding</keyword>
<evidence type="ECO:0000256" key="12">
    <source>
        <dbReference type="ARBA" id="ARBA00022895"/>
    </source>
</evidence>
<dbReference type="GO" id="GO:0003690">
    <property type="term" value="F:double-stranded DNA binding"/>
    <property type="evidence" value="ECO:0007669"/>
    <property type="project" value="TreeGrafter"/>
</dbReference>
<protein>
    <recommendedName>
        <fullName evidence="5">ATP-dependent DNA helicase II subunit 2</fullName>
        <ecNumber evidence="4">3.6.4.12</ecNumber>
    </recommendedName>
    <alternativeName>
        <fullName evidence="17">ATP-dependent DNA helicase II subunit Ku80</fullName>
    </alternativeName>
</protein>
<dbReference type="GO" id="GO:0016787">
    <property type="term" value="F:hydrolase activity"/>
    <property type="evidence" value="ECO:0007669"/>
    <property type="project" value="UniProtKB-KW"/>
</dbReference>